<protein>
    <submittedName>
        <fullName evidence="2">Uncharacterized protein</fullName>
    </submittedName>
</protein>
<reference evidence="3" key="1">
    <citation type="submission" date="2013-06" db="EMBL/GenBank/DDBJ databases">
        <authorList>
            <person name="Zhao Q."/>
        </authorList>
    </citation>
    <scope>NUCLEOTIDE SEQUENCE</scope>
    <source>
        <strain evidence="3">cv. W1943</strain>
    </source>
</reference>
<organism evidence="2 3">
    <name type="scientific">Oryza rufipogon</name>
    <name type="common">Brownbeard rice</name>
    <name type="synonym">Asian wild rice</name>
    <dbReference type="NCBI Taxonomy" id="4529"/>
    <lineage>
        <taxon>Eukaryota</taxon>
        <taxon>Viridiplantae</taxon>
        <taxon>Streptophyta</taxon>
        <taxon>Embryophyta</taxon>
        <taxon>Tracheophyta</taxon>
        <taxon>Spermatophyta</taxon>
        <taxon>Magnoliopsida</taxon>
        <taxon>Liliopsida</taxon>
        <taxon>Poales</taxon>
        <taxon>Poaceae</taxon>
        <taxon>BOP clade</taxon>
        <taxon>Oryzoideae</taxon>
        <taxon>Oryzeae</taxon>
        <taxon>Oryzinae</taxon>
        <taxon>Oryza</taxon>
    </lineage>
</organism>
<keyword evidence="3" id="KW-1185">Reference proteome</keyword>
<dbReference type="Gramene" id="ORUFI01G21560.1">
    <property type="protein sequence ID" value="ORUFI01G21560.1"/>
    <property type="gene ID" value="ORUFI01G21560"/>
</dbReference>
<evidence type="ECO:0000256" key="1">
    <source>
        <dbReference type="SAM" id="MobiDB-lite"/>
    </source>
</evidence>
<accession>A0A0E0MXW1</accession>
<dbReference type="AlphaFoldDB" id="A0A0E0MXW1"/>
<dbReference type="Proteomes" id="UP000008022">
    <property type="component" value="Unassembled WGS sequence"/>
</dbReference>
<feature type="region of interest" description="Disordered" evidence="1">
    <location>
        <begin position="1"/>
        <end position="34"/>
    </location>
</feature>
<reference evidence="2" key="2">
    <citation type="submission" date="2015-06" db="UniProtKB">
        <authorList>
            <consortium name="EnsemblPlants"/>
        </authorList>
    </citation>
    <scope>IDENTIFICATION</scope>
</reference>
<evidence type="ECO:0000313" key="2">
    <source>
        <dbReference type="EnsemblPlants" id="ORUFI01G21560.1"/>
    </source>
</evidence>
<dbReference type="HOGENOM" id="CLU_1436582_0_0_1"/>
<proteinExistence type="predicted"/>
<evidence type="ECO:0000313" key="3">
    <source>
        <dbReference type="Proteomes" id="UP000008022"/>
    </source>
</evidence>
<name>A0A0E0MXW1_ORYRU</name>
<dbReference type="EnsemblPlants" id="ORUFI01G21560.1">
    <property type="protein sequence ID" value="ORUFI01G21560.1"/>
    <property type="gene ID" value="ORUFI01G21560"/>
</dbReference>
<sequence>MDYSAPNPHKSPNPSNPSTSMAERRAATPMTGCDRGDGSELANYQFLNSLMLSEKSFFDQDFESLCAHARPSVAGLHASQSLIKKATVVTGSGEEGGGRGRLGVGARRVVVIGGGNIVEEAHDEEGLPTLTLLGGRRAANPSSAGFVLGAEEAAPRRGMWAQTAVVCSGEDGKKKEGRRWKNGGVGWKT</sequence>